<evidence type="ECO:0000259" key="3">
    <source>
        <dbReference type="Pfam" id="PF00685"/>
    </source>
</evidence>
<dbReference type="GO" id="GO:0008146">
    <property type="term" value="F:sulfotransferase activity"/>
    <property type="evidence" value="ECO:0007669"/>
    <property type="project" value="InterPro"/>
</dbReference>
<dbReference type="InterPro" id="IPR037359">
    <property type="entry name" value="NST/OST"/>
</dbReference>
<dbReference type="Pfam" id="PF00685">
    <property type="entry name" value="Sulfotransfer_1"/>
    <property type="match status" value="1"/>
</dbReference>
<dbReference type="AlphaFoldDB" id="A0A5B9W4I0"/>
<reference evidence="4 5" key="1">
    <citation type="submission" date="2019-08" db="EMBL/GenBank/DDBJ databases">
        <title>Deep-cultivation of Planctomycetes and their phenomic and genomic characterization uncovers novel biology.</title>
        <authorList>
            <person name="Wiegand S."/>
            <person name="Jogler M."/>
            <person name="Boedeker C."/>
            <person name="Pinto D."/>
            <person name="Vollmers J."/>
            <person name="Rivas-Marin E."/>
            <person name="Kohn T."/>
            <person name="Peeters S.H."/>
            <person name="Heuer A."/>
            <person name="Rast P."/>
            <person name="Oberbeckmann S."/>
            <person name="Bunk B."/>
            <person name="Jeske O."/>
            <person name="Meyerdierks A."/>
            <person name="Storesund J.E."/>
            <person name="Kallscheuer N."/>
            <person name="Luecker S."/>
            <person name="Lage O.M."/>
            <person name="Pohl T."/>
            <person name="Merkel B.J."/>
            <person name="Hornburger P."/>
            <person name="Mueller R.-W."/>
            <person name="Bruemmer F."/>
            <person name="Labrenz M."/>
            <person name="Spormann A.M."/>
            <person name="Op den Camp H."/>
            <person name="Overmann J."/>
            <person name="Amann R."/>
            <person name="Jetten M.S.M."/>
            <person name="Mascher T."/>
            <person name="Medema M.H."/>
            <person name="Devos D.P."/>
            <person name="Kaster A.-K."/>
            <person name="Ovreas L."/>
            <person name="Rohde M."/>
            <person name="Galperin M.Y."/>
            <person name="Jogler C."/>
        </authorList>
    </citation>
    <scope>NUCLEOTIDE SEQUENCE [LARGE SCALE GENOMIC DNA]</scope>
    <source>
        <strain evidence="4 5">OJF2</strain>
    </source>
</reference>
<evidence type="ECO:0000256" key="2">
    <source>
        <dbReference type="ARBA" id="ARBA00023180"/>
    </source>
</evidence>
<evidence type="ECO:0000313" key="4">
    <source>
        <dbReference type="EMBL" id="QEH35119.1"/>
    </source>
</evidence>
<dbReference type="Gene3D" id="3.40.50.300">
    <property type="entry name" value="P-loop containing nucleotide triphosphate hydrolases"/>
    <property type="match status" value="1"/>
</dbReference>
<dbReference type="InterPro" id="IPR027417">
    <property type="entry name" value="P-loop_NTPase"/>
</dbReference>
<dbReference type="KEGG" id="agv:OJF2_36640"/>
<dbReference type="RefSeq" id="WP_168221885.1">
    <property type="nucleotide sequence ID" value="NZ_CP042997.1"/>
</dbReference>
<organism evidence="4 5">
    <name type="scientific">Aquisphaera giovannonii</name>
    <dbReference type="NCBI Taxonomy" id="406548"/>
    <lineage>
        <taxon>Bacteria</taxon>
        <taxon>Pseudomonadati</taxon>
        <taxon>Planctomycetota</taxon>
        <taxon>Planctomycetia</taxon>
        <taxon>Isosphaerales</taxon>
        <taxon>Isosphaeraceae</taxon>
        <taxon>Aquisphaera</taxon>
    </lineage>
</organism>
<dbReference type="InterPro" id="IPR000863">
    <property type="entry name" value="Sulfotransferase_dom"/>
</dbReference>
<dbReference type="SUPFAM" id="SSF52540">
    <property type="entry name" value="P-loop containing nucleoside triphosphate hydrolases"/>
    <property type="match status" value="1"/>
</dbReference>
<dbReference type="PANTHER" id="PTHR10605:SF56">
    <property type="entry name" value="BIFUNCTIONAL HEPARAN SULFATE N-DEACETYLASE_N-SULFOTRANSFERASE"/>
    <property type="match status" value="1"/>
</dbReference>
<name>A0A5B9W4I0_9BACT</name>
<sequence>MHTETEPRGPHRLPHFLVIGAMKCATTTLHEQLARQPGLSMSRPKEPNFFSDDDRYARGLGWYASCFDGAGPSDLRGESSTHYTKRPNHPNTLGRMVRALPRVKLIYVMRHPIDRLVSHYFHEVTVGRVSGGLEDAVEEHPELIDYGRYAMQVAPYLEAYGPSAVLPVFFDRLAQRPDDELARIGRFLGAPGPMAWDHGLRPQNVGRERLRHDPLRNAIVRLPVLTGLRRRCLPRAWADRLKSHWKVKDTPPTVPPALRERLARAFDPDLERLGAMLGVPLDCASFREKTSGRPLSWARPGGRVRA</sequence>
<feature type="domain" description="Sulfotransferase" evidence="3">
    <location>
        <begin position="14"/>
        <end position="191"/>
    </location>
</feature>
<dbReference type="EMBL" id="CP042997">
    <property type="protein sequence ID" value="QEH35119.1"/>
    <property type="molecule type" value="Genomic_DNA"/>
</dbReference>
<evidence type="ECO:0000256" key="1">
    <source>
        <dbReference type="ARBA" id="ARBA00022679"/>
    </source>
</evidence>
<dbReference type="Proteomes" id="UP000324233">
    <property type="component" value="Chromosome"/>
</dbReference>
<accession>A0A5B9W4I0</accession>
<keyword evidence="2" id="KW-0325">Glycoprotein</keyword>
<proteinExistence type="predicted"/>
<gene>
    <name evidence="4" type="ORF">OJF2_36640</name>
</gene>
<evidence type="ECO:0000313" key="5">
    <source>
        <dbReference type="Proteomes" id="UP000324233"/>
    </source>
</evidence>
<keyword evidence="5" id="KW-1185">Reference proteome</keyword>
<protein>
    <submittedName>
        <fullName evidence="4">Sulfotransferase domain protein</fullName>
    </submittedName>
</protein>
<keyword evidence="1 4" id="KW-0808">Transferase</keyword>
<dbReference type="PANTHER" id="PTHR10605">
    <property type="entry name" value="HEPARAN SULFATE SULFOTRANSFERASE"/>
    <property type="match status" value="1"/>
</dbReference>